<dbReference type="EMBL" id="NHOG01000017">
    <property type="protein sequence ID" value="OVZ79563.1"/>
    <property type="molecule type" value="Genomic_DNA"/>
</dbReference>
<accession>A0AB73QA02</accession>
<name>A0AB73QA02_YERKR</name>
<feature type="transmembrane region" description="Helical" evidence="1">
    <location>
        <begin position="12"/>
        <end position="28"/>
    </location>
</feature>
<dbReference type="Proteomes" id="UP000195840">
    <property type="component" value="Unassembled WGS sequence"/>
</dbReference>
<keyword evidence="1" id="KW-0472">Membrane</keyword>
<keyword evidence="1" id="KW-0812">Transmembrane</keyword>
<organism evidence="2 3">
    <name type="scientific">Yersinia kristensenii</name>
    <dbReference type="NCBI Taxonomy" id="28152"/>
    <lineage>
        <taxon>Bacteria</taxon>
        <taxon>Pseudomonadati</taxon>
        <taxon>Pseudomonadota</taxon>
        <taxon>Gammaproteobacteria</taxon>
        <taxon>Enterobacterales</taxon>
        <taxon>Yersiniaceae</taxon>
        <taxon>Yersinia</taxon>
    </lineage>
</organism>
<evidence type="ECO:0000313" key="2">
    <source>
        <dbReference type="EMBL" id="OVZ79563.1"/>
    </source>
</evidence>
<keyword evidence="1" id="KW-1133">Transmembrane helix</keyword>
<reference evidence="2 3" key="1">
    <citation type="submission" date="2017-05" db="EMBL/GenBank/DDBJ databases">
        <title>Whole genome sequencing of Yersinia kristensenii.</title>
        <authorList>
            <person name="Campioni F."/>
        </authorList>
    </citation>
    <scope>NUCLEOTIDE SEQUENCE [LARGE SCALE GENOMIC DNA]</scope>
    <source>
        <strain evidence="2 3">CFSAN060538</strain>
    </source>
</reference>
<dbReference type="AlphaFoldDB" id="A0AB73QA02"/>
<evidence type="ECO:0000256" key="1">
    <source>
        <dbReference type="SAM" id="Phobius"/>
    </source>
</evidence>
<protein>
    <recommendedName>
        <fullName evidence="4">Prophage Hp1 family holin</fullName>
    </recommendedName>
</protein>
<evidence type="ECO:0008006" key="4">
    <source>
        <dbReference type="Google" id="ProtNLM"/>
    </source>
</evidence>
<sequence length="73" mass="8546">MGLKMEEITTRLAHSLTVILIFIAALTAEEMAFYVATIAATVTCGVNWYYRRKYYLLLKKRHDKESAIDEFRR</sequence>
<evidence type="ECO:0000313" key="3">
    <source>
        <dbReference type="Proteomes" id="UP000195840"/>
    </source>
</evidence>
<comment type="caution">
    <text evidence="2">The sequence shown here is derived from an EMBL/GenBank/DDBJ whole genome shotgun (WGS) entry which is preliminary data.</text>
</comment>
<feature type="transmembrane region" description="Helical" evidence="1">
    <location>
        <begin position="34"/>
        <end position="50"/>
    </location>
</feature>
<gene>
    <name evidence="2" type="ORF">CBW52_15000</name>
</gene>
<proteinExistence type="predicted"/>
<keyword evidence="3" id="KW-1185">Reference proteome</keyword>